<evidence type="ECO:0000256" key="1">
    <source>
        <dbReference type="SAM" id="MobiDB-lite"/>
    </source>
</evidence>
<proteinExistence type="predicted"/>
<evidence type="ECO:0000313" key="4">
    <source>
        <dbReference type="Proteomes" id="UP001622594"/>
    </source>
</evidence>
<evidence type="ECO:0000259" key="2">
    <source>
        <dbReference type="Pfam" id="PF21311"/>
    </source>
</evidence>
<name>A0ABZ1L607_9ACTN</name>
<dbReference type="InterPro" id="IPR048799">
    <property type="entry name" value="P68_RBP_TagC-like_beta-prop"/>
</dbReference>
<reference evidence="3 4" key="1">
    <citation type="submission" date="2022-10" db="EMBL/GenBank/DDBJ databases">
        <title>The complete genomes of actinobacterial strains from the NBC collection.</title>
        <authorList>
            <person name="Joergensen T.S."/>
            <person name="Alvarez Arevalo M."/>
            <person name="Sterndorff E.B."/>
            <person name="Faurdal D."/>
            <person name="Vuksanovic O."/>
            <person name="Mourched A.-S."/>
            <person name="Charusanti P."/>
            <person name="Shaw S."/>
            <person name="Blin K."/>
            <person name="Weber T."/>
        </authorList>
    </citation>
    <scope>NUCLEOTIDE SEQUENCE [LARGE SCALE GENOMIC DNA]</scope>
    <source>
        <strain evidence="3 4">NBC_00123</strain>
    </source>
</reference>
<dbReference type="EMBL" id="CP108188">
    <property type="protein sequence ID" value="WTR68793.1"/>
    <property type="molecule type" value="Genomic_DNA"/>
</dbReference>
<dbReference type="Pfam" id="PF21311">
    <property type="entry name" value="Phage_RBD_prop"/>
    <property type="match status" value="1"/>
</dbReference>
<accession>A0ABZ1L607</accession>
<evidence type="ECO:0000313" key="3">
    <source>
        <dbReference type="EMBL" id="WTR68793.1"/>
    </source>
</evidence>
<feature type="domain" description="P68 RBP/TagC-like beta-propeller" evidence="2">
    <location>
        <begin position="32"/>
        <end position="262"/>
    </location>
</feature>
<protein>
    <recommendedName>
        <fullName evidence="2">P68 RBP/TagC-like beta-propeller domain-containing protein</fullName>
    </recommendedName>
</protein>
<keyword evidence="4" id="KW-1185">Reference proteome</keyword>
<feature type="region of interest" description="Disordered" evidence="1">
    <location>
        <begin position="122"/>
        <end position="144"/>
    </location>
</feature>
<sequence length="412" mass="44515">MAHSDLIDLTGPWGRILSGTPLNHETHTRAGQSMAVDPVTHELFVVQVRGALTDGNLCVYRIDRKTGRPIDNMHLTGFGHGNQIGAQHIDGTTHLWTDAGPMSGDYGTRVARVPYRPGQTFTMSSPEVSAPFRPTPDATQTSPNVDPVYNRLTIRYINSAEEVFFSQYPIDPVTGDVTWTATRTIKLRMGSGEFFADFDTPTPQGFASLGEYLYVYTGSPSADNAHITAVSWADGSFAAGPQHITAVPGLDRREPEGMCIEPMGDEARLLFGFSGSLTTPREATICFLSTDAPVEGVKLLTDWTALTGVSGATPQTGVMSPRGRLVSLAGTTYLQLRGGFDCDITAEGPFAQLPPTLTPSRTVRAEVTRNNQGGRCVCRVETNARGELSVFGPTADNRISWIGLDNFSAAWR</sequence>
<organism evidence="3 4">
    <name type="scientific">Streptomyces zaomyceticus</name>
    <dbReference type="NCBI Taxonomy" id="68286"/>
    <lineage>
        <taxon>Bacteria</taxon>
        <taxon>Bacillati</taxon>
        <taxon>Actinomycetota</taxon>
        <taxon>Actinomycetes</taxon>
        <taxon>Kitasatosporales</taxon>
        <taxon>Streptomycetaceae</taxon>
        <taxon>Streptomyces</taxon>
    </lineage>
</organism>
<dbReference type="Proteomes" id="UP001622594">
    <property type="component" value="Chromosome"/>
</dbReference>
<dbReference type="RefSeq" id="WP_327165464.1">
    <property type="nucleotide sequence ID" value="NZ_CP108188.1"/>
</dbReference>
<gene>
    <name evidence="3" type="ORF">OG814_05660</name>
</gene>